<evidence type="ECO:0000313" key="9">
    <source>
        <dbReference type="Proteomes" id="UP001500191"/>
    </source>
</evidence>
<dbReference type="Gene3D" id="3.40.50.300">
    <property type="entry name" value="P-loop containing nucleotide triphosphate hydrolases"/>
    <property type="match status" value="1"/>
</dbReference>
<keyword evidence="4" id="KW-0067">ATP-binding</keyword>
<dbReference type="InterPro" id="IPR025669">
    <property type="entry name" value="AAA_dom"/>
</dbReference>
<dbReference type="GO" id="GO:0016301">
    <property type="term" value="F:kinase activity"/>
    <property type="evidence" value="ECO:0007669"/>
    <property type="project" value="UniProtKB-KW"/>
</dbReference>
<keyword evidence="6" id="KW-0472">Membrane</keyword>
<protein>
    <submittedName>
        <fullName evidence="8">Tyrosine-protein kinase domain-containing protein</fullName>
    </submittedName>
</protein>
<dbReference type="InterPro" id="IPR027417">
    <property type="entry name" value="P-loop_NTPase"/>
</dbReference>
<evidence type="ECO:0000313" key="8">
    <source>
        <dbReference type="EMBL" id="GAA0523346.1"/>
    </source>
</evidence>
<evidence type="ECO:0000256" key="1">
    <source>
        <dbReference type="ARBA" id="ARBA00022679"/>
    </source>
</evidence>
<feature type="domain" description="AAA" evidence="7">
    <location>
        <begin position="349"/>
        <end position="506"/>
    </location>
</feature>
<keyword evidence="5" id="KW-0829">Tyrosine-protein kinase</keyword>
<evidence type="ECO:0000256" key="3">
    <source>
        <dbReference type="ARBA" id="ARBA00022777"/>
    </source>
</evidence>
<dbReference type="PANTHER" id="PTHR32309">
    <property type="entry name" value="TYROSINE-PROTEIN KINASE"/>
    <property type="match status" value="1"/>
</dbReference>
<evidence type="ECO:0000256" key="4">
    <source>
        <dbReference type="ARBA" id="ARBA00022840"/>
    </source>
</evidence>
<evidence type="ECO:0000256" key="5">
    <source>
        <dbReference type="ARBA" id="ARBA00023137"/>
    </source>
</evidence>
<keyword evidence="6" id="KW-0812">Transmembrane</keyword>
<dbReference type="InterPro" id="IPR050445">
    <property type="entry name" value="Bact_polysacc_biosynth/exp"/>
</dbReference>
<dbReference type="CDD" id="cd05387">
    <property type="entry name" value="BY-kinase"/>
    <property type="match status" value="1"/>
</dbReference>
<keyword evidence="1" id="KW-0808">Transferase</keyword>
<comment type="caution">
    <text evidence="8">The sequence shown here is derived from an EMBL/GenBank/DDBJ whole genome shotgun (WGS) entry which is preliminary data.</text>
</comment>
<accession>A0ABP3MMG3</accession>
<dbReference type="RefSeq" id="WP_343761360.1">
    <property type="nucleotide sequence ID" value="NZ_BAAADB010000031.1"/>
</dbReference>
<dbReference type="InterPro" id="IPR005702">
    <property type="entry name" value="Wzc-like_C"/>
</dbReference>
<name>A0ABP3MMG3_9DEIO</name>
<evidence type="ECO:0000256" key="2">
    <source>
        <dbReference type="ARBA" id="ARBA00022741"/>
    </source>
</evidence>
<dbReference type="PANTHER" id="PTHR32309:SF31">
    <property type="entry name" value="CAPSULAR EXOPOLYSACCHARIDE FAMILY"/>
    <property type="match status" value="1"/>
</dbReference>
<keyword evidence="2" id="KW-0547">Nucleotide-binding</keyword>
<sequence>MKENESQIREVDISFLWRALKRYLPWVLMAPVLLGTLAFVLSRQQPAVYEAAATLFATNTTAAPDSVSGQATVNAPPLPEGVMSQALQSEQILLPVLQTLEKNSAIPQEEKARLGRQIRREIQDQNLKTLTLTSRLDFNGNGTYTVRSRARHPEAARVLANLTSAALVNWDRGRGLTTIRLGLSGFDAQLKEINAQLSGRALTPTERQSLLARQARIQDSRVQLAILENSAVGVLSPLVSAQVPRLPVSPKPVRNAVLAALLGLLLGVAGAALASLSDRTIRTEEDMLPLGLPTLATLPRLRQRDVLLRGIVRAARQAGLYEAVGFLRVNLMATLATRPHPVVMMTSTAPGEGKSSVTATLADGMASSGQRVLIIDADLRRGTQAAVWKKYDEVGNWKTLGATGGARTTPEALLRPHEIEVLQVEPNVDVLPAGPGIANSLSIFNQANIMQALNLWRQHYDVILVDTAPLLALADGLVLGRHADAVIMVVEYGQTNIHGAASALRRAERAGLKIIGSVINKANAREESSYNYSYSYGAPTEPERV</sequence>
<keyword evidence="9" id="KW-1185">Reference proteome</keyword>
<gene>
    <name evidence="8" type="ORF">GCM10008937_33680</name>
</gene>
<dbReference type="SUPFAM" id="SSF52540">
    <property type="entry name" value="P-loop containing nucleoside triphosphate hydrolases"/>
    <property type="match status" value="1"/>
</dbReference>
<keyword evidence="3 8" id="KW-0418">Kinase</keyword>
<organism evidence="8 9">
    <name type="scientific">Deinococcus depolymerans</name>
    <dbReference type="NCBI Taxonomy" id="392408"/>
    <lineage>
        <taxon>Bacteria</taxon>
        <taxon>Thermotogati</taxon>
        <taxon>Deinococcota</taxon>
        <taxon>Deinococci</taxon>
        <taxon>Deinococcales</taxon>
        <taxon>Deinococcaceae</taxon>
        <taxon>Deinococcus</taxon>
    </lineage>
</organism>
<dbReference type="Pfam" id="PF13614">
    <property type="entry name" value="AAA_31"/>
    <property type="match status" value="1"/>
</dbReference>
<evidence type="ECO:0000259" key="7">
    <source>
        <dbReference type="Pfam" id="PF13614"/>
    </source>
</evidence>
<evidence type="ECO:0000256" key="6">
    <source>
        <dbReference type="SAM" id="Phobius"/>
    </source>
</evidence>
<dbReference type="EMBL" id="BAAADB010000031">
    <property type="protein sequence ID" value="GAA0523346.1"/>
    <property type="molecule type" value="Genomic_DNA"/>
</dbReference>
<dbReference type="Proteomes" id="UP001500191">
    <property type="component" value="Unassembled WGS sequence"/>
</dbReference>
<reference evidence="9" key="1">
    <citation type="journal article" date="2019" name="Int. J. Syst. Evol. Microbiol.">
        <title>The Global Catalogue of Microorganisms (GCM) 10K type strain sequencing project: providing services to taxonomists for standard genome sequencing and annotation.</title>
        <authorList>
            <consortium name="The Broad Institute Genomics Platform"/>
            <consortium name="The Broad Institute Genome Sequencing Center for Infectious Disease"/>
            <person name="Wu L."/>
            <person name="Ma J."/>
        </authorList>
    </citation>
    <scope>NUCLEOTIDE SEQUENCE [LARGE SCALE GENOMIC DNA]</scope>
    <source>
        <strain evidence="9">JCM 14368</strain>
    </source>
</reference>
<feature type="transmembrane region" description="Helical" evidence="6">
    <location>
        <begin position="23"/>
        <end position="41"/>
    </location>
</feature>
<proteinExistence type="predicted"/>
<keyword evidence="6" id="KW-1133">Transmembrane helix</keyword>